<dbReference type="GeneID" id="31573770"/>
<dbReference type="Proteomes" id="UP000187323">
    <property type="component" value="Unassembled WGS sequence"/>
</dbReference>
<proteinExistence type="predicted"/>
<evidence type="ECO:0000313" key="9">
    <source>
        <dbReference type="Proteomes" id="UP000249163"/>
    </source>
</evidence>
<keyword evidence="6" id="KW-1185">Reference proteome</keyword>
<dbReference type="KEGG" id="pod:PODO_27045"/>
<dbReference type="EMBL" id="MPTO01000021">
    <property type="protein sequence ID" value="OME15873.1"/>
    <property type="molecule type" value="Genomic_DNA"/>
</dbReference>
<evidence type="ECO:0000313" key="2">
    <source>
        <dbReference type="EMBL" id="AWV35874.1"/>
    </source>
</evidence>
<feature type="compositionally biased region" description="Low complexity" evidence="1">
    <location>
        <begin position="38"/>
        <end position="49"/>
    </location>
</feature>
<organism evidence="3 8">
    <name type="scientific">Paenibacillus odorifer</name>
    <dbReference type="NCBI Taxonomy" id="189426"/>
    <lineage>
        <taxon>Bacteria</taxon>
        <taxon>Bacillati</taxon>
        <taxon>Bacillota</taxon>
        <taxon>Bacilli</taxon>
        <taxon>Bacillales</taxon>
        <taxon>Paenibacillaceae</taxon>
        <taxon>Paenibacillus</taxon>
    </lineage>
</organism>
<dbReference type="OrthoDB" id="2660403at2"/>
<dbReference type="STRING" id="189426.PODO_27045"/>
<dbReference type="Proteomes" id="UP000187465">
    <property type="component" value="Unassembled WGS sequence"/>
</dbReference>
<evidence type="ECO:0000256" key="1">
    <source>
        <dbReference type="SAM" id="MobiDB-lite"/>
    </source>
</evidence>
<evidence type="ECO:0000313" key="7">
    <source>
        <dbReference type="Proteomes" id="UP000187323"/>
    </source>
</evidence>
<gene>
    <name evidence="3" type="ORF">BJP51_22445</name>
    <name evidence="5" type="ORF">BSK47_21515</name>
    <name evidence="4" type="ORF">BSO21_18045</name>
    <name evidence="2" type="ORF">CD191_26475</name>
</gene>
<dbReference type="RefSeq" id="WP_036680302.1">
    <property type="nucleotide sequence ID" value="NZ_CP009428.1"/>
</dbReference>
<protein>
    <submittedName>
        <fullName evidence="3">Uncharacterized protein</fullName>
    </submittedName>
</protein>
<evidence type="ECO:0000313" key="8">
    <source>
        <dbReference type="Proteomes" id="UP000187465"/>
    </source>
</evidence>
<dbReference type="EMBL" id="CP021965">
    <property type="protein sequence ID" value="AWV35874.1"/>
    <property type="molecule type" value="Genomic_DNA"/>
</dbReference>
<dbReference type="EMBL" id="MKQP01000029">
    <property type="protein sequence ID" value="OMD29673.1"/>
    <property type="molecule type" value="Genomic_DNA"/>
</dbReference>
<name>A0A1R0YV39_9BACL</name>
<sequence length="79" mass="8169">MKRIKGINSLSDAVLRSASGGSRSAGGDDKSTKRKAGSSHSAQQPASAQIYTAPSLDGGDDEYKKLISGKVDNNKPSFA</sequence>
<reference evidence="2 9" key="2">
    <citation type="submission" date="2017-06" db="EMBL/GenBank/DDBJ databases">
        <title>Complete genome sequence of Paenibacillus odorifer CBA7130.</title>
        <authorList>
            <person name="Nam Y.-D."/>
            <person name="Kang J."/>
            <person name="Chung W.-H."/>
        </authorList>
    </citation>
    <scope>NUCLEOTIDE SEQUENCE [LARGE SCALE GENOMIC DNA]</scope>
    <source>
        <strain evidence="2 9">CBA7130</strain>
    </source>
</reference>
<accession>A0A1R0YV39</accession>
<dbReference type="EMBL" id="MPVP01000117">
    <property type="protein sequence ID" value="OMD30730.1"/>
    <property type="molecule type" value="Genomic_DNA"/>
</dbReference>
<evidence type="ECO:0000313" key="6">
    <source>
        <dbReference type="Proteomes" id="UP000187158"/>
    </source>
</evidence>
<evidence type="ECO:0000313" key="3">
    <source>
        <dbReference type="EMBL" id="OMD29673.1"/>
    </source>
</evidence>
<feature type="region of interest" description="Disordered" evidence="1">
    <location>
        <begin position="1"/>
        <end position="79"/>
    </location>
</feature>
<dbReference type="Proteomes" id="UP000187158">
    <property type="component" value="Unassembled WGS sequence"/>
</dbReference>
<dbReference type="Proteomes" id="UP000249163">
    <property type="component" value="Chromosome"/>
</dbReference>
<reference evidence="7 8" key="1">
    <citation type="submission" date="2016-10" db="EMBL/GenBank/DDBJ databases">
        <title>Paenibacillus species isolates.</title>
        <authorList>
            <person name="Beno S.M."/>
        </authorList>
    </citation>
    <scope>NUCLEOTIDE SEQUENCE [LARGE SCALE GENOMIC DNA]</scope>
    <source>
        <strain evidence="4 6">FSL H7-0433</strain>
        <strain evidence="3 8">FSL H7-0604</strain>
        <strain evidence="5 7">FSL H7-0918</strain>
    </source>
</reference>
<evidence type="ECO:0000313" key="5">
    <source>
        <dbReference type="EMBL" id="OME15873.1"/>
    </source>
</evidence>
<evidence type="ECO:0000313" key="4">
    <source>
        <dbReference type="EMBL" id="OMD30730.1"/>
    </source>
</evidence>
<dbReference type="eggNOG" id="ENOG5030665">
    <property type="taxonomic scope" value="Bacteria"/>
</dbReference>
<dbReference type="AlphaFoldDB" id="A0A1R0YV39"/>